<reference evidence="1" key="1">
    <citation type="submission" date="2019-03" db="EMBL/GenBank/DDBJ databases">
        <title>Candidatus Syntrophosphaera thermopropionivorans: a novel player in syntrophic propionate oxidation during anaerobic digestion.</title>
        <authorList>
            <person name="Dyksma S."/>
        </authorList>
    </citation>
    <scope>NUCLEOTIDE SEQUENCE</scope>
    <source>
        <strain evidence="1">W5</strain>
    </source>
</reference>
<sequence length="81" mass="8940">MLELSSQNFAAEVEKSEVPVLVDFWAPWCGPCKALSPVVEKLAEELSGKVKVLKCNIDECPEIATRFSIMSIPTLLIFKNG</sequence>
<keyword evidence="2" id="KW-1185">Reference proteome</keyword>
<name>A0AC61QHM3_9BACT</name>
<proteinExistence type="predicted"/>
<protein>
    <submittedName>
        <fullName evidence="1">Thioredoxin</fullName>
    </submittedName>
</protein>
<feature type="non-terminal residue" evidence="1">
    <location>
        <position position="81"/>
    </location>
</feature>
<comment type="caution">
    <text evidence="1">The sequence shown here is derived from an EMBL/GenBank/DDBJ whole genome shotgun (WGS) entry which is preliminary data.</text>
</comment>
<gene>
    <name evidence="1" type="primary">trxA</name>
    <name evidence="1" type="ORF">E0946_07085</name>
</gene>
<accession>A0AC61QHM3</accession>
<dbReference type="Proteomes" id="UP000294588">
    <property type="component" value="Unassembled WGS sequence"/>
</dbReference>
<dbReference type="EMBL" id="SMOG01000045">
    <property type="protein sequence ID" value="TDF72438.1"/>
    <property type="molecule type" value="Genomic_DNA"/>
</dbReference>
<evidence type="ECO:0000313" key="2">
    <source>
        <dbReference type="Proteomes" id="UP000294588"/>
    </source>
</evidence>
<evidence type="ECO:0000313" key="1">
    <source>
        <dbReference type="EMBL" id="TDF72438.1"/>
    </source>
</evidence>
<organism evidence="1 2">
    <name type="scientific">Candidatus Syntrophosphaera thermopropionivorans</name>
    <dbReference type="NCBI Taxonomy" id="2593015"/>
    <lineage>
        <taxon>Bacteria</taxon>
        <taxon>Pseudomonadati</taxon>
        <taxon>Candidatus Cloacimonadota</taxon>
        <taxon>Candidatus Cloacimonadia</taxon>
        <taxon>Candidatus Cloacimonadales</taxon>
        <taxon>Candidatus Cloacimonadaceae</taxon>
        <taxon>Candidatus Syntrophosphaera</taxon>
    </lineage>
</organism>